<protein>
    <submittedName>
        <fullName evidence="1">Uncharacterized protein</fullName>
    </submittedName>
</protein>
<name>A0ACC0BQ79_CATRO</name>
<proteinExistence type="predicted"/>
<evidence type="ECO:0000313" key="2">
    <source>
        <dbReference type="Proteomes" id="UP001060085"/>
    </source>
</evidence>
<accession>A0ACC0BQ79</accession>
<gene>
    <name evidence="1" type="ORF">M9H77_15204</name>
</gene>
<sequence length="339" mass="35561">MGGGSMMRAAAKVAGFGVVNTGLRGGVVPESPISAAARAAARPVGVISAKSSDGLKASVAIDDGPPSVERTGWVEIDDWDFAGSEEEIFASAGHPPLRLVFGGAPTVEEAKEATTELKDALEKVFVSSPKSSGSESLHGASHSVGLLQHSNSEVLEKKALTSIYSTPNHAIQAFKFLDQSPEVQGVVASIASDPTVWDAVLQNPALQSYLQSHGTAYSKLNLYQNVGESTPQGDVLYQECPKSFDVSSSESGKADDDCNAGESSSKNELLNIWENIKLRVVDMMSNLSDFFSSLFGVQQGDVKAGANTGPFPAAVEKFLGPSLMAVVVMVIMVVVLKRA</sequence>
<dbReference type="EMBL" id="CM044703">
    <property type="protein sequence ID" value="KAI5674840.1"/>
    <property type="molecule type" value="Genomic_DNA"/>
</dbReference>
<evidence type="ECO:0000313" key="1">
    <source>
        <dbReference type="EMBL" id="KAI5674840.1"/>
    </source>
</evidence>
<dbReference type="Proteomes" id="UP001060085">
    <property type="component" value="Linkage Group LG03"/>
</dbReference>
<keyword evidence="2" id="KW-1185">Reference proteome</keyword>
<organism evidence="1 2">
    <name type="scientific">Catharanthus roseus</name>
    <name type="common">Madagascar periwinkle</name>
    <name type="synonym">Vinca rosea</name>
    <dbReference type="NCBI Taxonomy" id="4058"/>
    <lineage>
        <taxon>Eukaryota</taxon>
        <taxon>Viridiplantae</taxon>
        <taxon>Streptophyta</taxon>
        <taxon>Embryophyta</taxon>
        <taxon>Tracheophyta</taxon>
        <taxon>Spermatophyta</taxon>
        <taxon>Magnoliopsida</taxon>
        <taxon>eudicotyledons</taxon>
        <taxon>Gunneridae</taxon>
        <taxon>Pentapetalae</taxon>
        <taxon>asterids</taxon>
        <taxon>lamiids</taxon>
        <taxon>Gentianales</taxon>
        <taxon>Apocynaceae</taxon>
        <taxon>Rauvolfioideae</taxon>
        <taxon>Vinceae</taxon>
        <taxon>Catharanthinae</taxon>
        <taxon>Catharanthus</taxon>
    </lineage>
</organism>
<comment type="caution">
    <text evidence="1">The sequence shown here is derived from an EMBL/GenBank/DDBJ whole genome shotgun (WGS) entry which is preliminary data.</text>
</comment>
<reference evidence="2" key="1">
    <citation type="journal article" date="2023" name="Nat. Plants">
        <title>Single-cell RNA sequencing provides a high-resolution roadmap for understanding the multicellular compartmentation of specialized metabolism.</title>
        <authorList>
            <person name="Sun S."/>
            <person name="Shen X."/>
            <person name="Li Y."/>
            <person name="Li Y."/>
            <person name="Wang S."/>
            <person name="Li R."/>
            <person name="Zhang H."/>
            <person name="Shen G."/>
            <person name="Guo B."/>
            <person name="Wei J."/>
            <person name="Xu J."/>
            <person name="St-Pierre B."/>
            <person name="Chen S."/>
            <person name="Sun C."/>
        </authorList>
    </citation>
    <scope>NUCLEOTIDE SEQUENCE [LARGE SCALE GENOMIC DNA]</scope>
</reference>